<dbReference type="GO" id="GO:0005576">
    <property type="term" value="C:extracellular region"/>
    <property type="evidence" value="ECO:0007669"/>
    <property type="project" value="UniProtKB-SubCell"/>
</dbReference>
<comment type="subcellular location">
    <subcellularLocation>
        <location evidence="4">Secreted</location>
    </subcellularLocation>
    <subcellularLocation>
        <location evidence="4">Bacterial flagellum</location>
    </subcellularLocation>
</comment>
<keyword evidence="9" id="KW-1185">Reference proteome</keyword>
<evidence type="ECO:0000256" key="3">
    <source>
        <dbReference type="ARBA" id="ARBA00023143"/>
    </source>
</evidence>
<dbReference type="EMBL" id="VTOZ01000001">
    <property type="protein sequence ID" value="TYZ31002.1"/>
    <property type="molecule type" value="Genomic_DNA"/>
</dbReference>
<comment type="caution">
    <text evidence="8">The sequence shown here is derived from an EMBL/GenBank/DDBJ whole genome shotgun (WGS) entry which is preliminary data.</text>
</comment>
<name>A0A5D6WUU1_9FIRM</name>
<accession>A0A5D6WUU1</accession>
<feature type="region of interest" description="Disordered" evidence="5">
    <location>
        <begin position="334"/>
        <end position="364"/>
    </location>
</feature>
<evidence type="ECO:0000256" key="2">
    <source>
        <dbReference type="ARBA" id="ARBA00020110"/>
    </source>
</evidence>
<evidence type="ECO:0000259" key="7">
    <source>
        <dbReference type="Pfam" id="PF00700"/>
    </source>
</evidence>
<feature type="domain" description="Flagellin C-terminal" evidence="7">
    <location>
        <begin position="859"/>
        <end position="941"/>
    </location>
</feature>
<sequence length="942" mass="102879">MIINNNSASMMTLGELNKNISKGAKQLKKLALGERITGAGDDASGYSISERMRVRIRALDQDEQNVQNGQALLNVAEGAIQSQIELMKTIKQKVIDADNDTNTDVDRATIQKEINHAYQQIEDIAQETNYNGVRLLVGDHVEETVRSWVLKSNSSLLEGSDAMNMINVIPNVYPTLNGITGPFDLFQPAKIEQTTLDSVGFSPAISFTGGTDHLFTFDSSYNTVDSLDGTSLMIGGGVFVLTKTPSSTHEYGGRIESSAIYIPPGNRTEIDISVCQSIQDVLAAIKAKSGYNVDYGVDANGANYLTASQDIRGVQLIGATATVTTASPTGLFSSPSYFSGGTNPSGGNAQDPDSAPPQPGTKATFSLNGVVADTGITIERDNYKYMLRFVAGNSAAVQSTPPNGVTSVGVDYSGSFRFGAFDATISNGQLTLEVRMAGKDGNRYKVTDGIEGKTYEYLSTTAINGTSSRKDAYATVDVSGYTDVDALINDFKGKAIMYSRDVYYAQYPHFNYSSINKYDCFEFIDSGSSDPVYSMYKINKDRILDLDNLRTSVANGKSIGDAFAELFTEKLKSNAYYNGRVIKATDNSGQTVGVSFKAIIDGKTGNNEKLFLAQGQLRSYTLDYGKWFTENPNLSIPDFLNNKGFRAYCASCDNQVFNFHFITDDLPEGPRPEADPGGEDIKHIYINVSNVTDASSLVQAIVDQATPELTGSDPDLNHFMRLIADGDKLIIYDERRISDDDLRYGTDRNGNLLYEYQWDDTYNVGGAKIADGVWDNVEIGERKIYAKDLIIHHTDHASMNIHLKIPQTTLDHLFGYEPGSQDWSEFNVMTSKSREELLGNRAGTTRSGKHISKDEEGLLDRALNYLIGANCLVGAQNMRLKMTEENIVSQREGTVASESTIRDANMAKEMTGYTKANVLAQASQSMLAQANQNSSGVLRLLQ</sequence>
<dbReference type="Pfam" id="PF00669">
    <property type="entry name" value="Flagellin_N"/>
    <property type="match status" value="1"/>
</dbReference>
<dbReference type="InterPro" id="IPR001492">
    <property type="entry name" value="Flagellin"/>
</dbReference>
<dbReference type="Gene3D" id="1.20.1330.10">
    <property type="entry name" value="f41 fragment of flagellin, N-terminal domain"/>
    <property type="match status" value="2"/>
</dbReference>
<dbReference type="Pfam" id="PF00700">
    <property type="entry name" value="Flagellin_C"/>
    <property type="match status" value="1"/>
</dbReference>
<dbReference type="PANTHER" id="PTHR42792:SF2">
    <property type="entry name" value="FLAGELLIN"/>
    <property type="match status" value="1"/>
</dbReference>
<protein>
    <recommendedName>
        <fullName evidence="2 4">Flagellin</fullName>
    </recommendedName>
</protein>
<evidence type="ECO:0000313" key="9">
    <source>
        <dbReference type="Proteomes" id="UP000322783"/>
    </source>
</evidence>
<comment type="function">
    <text evidence="4">Flagellin is the subunit protein which polymerizes to form the filaments of bacterial flagella.</text>
</comment>
<dbReference type="PRINTS" id="PR00207">
    <property type="entry name" value="FLAGELLIN"/>
</dbReference>
<evidence type="ECO:0000256" key="5">
    <source>
        <dbReference type="SAM" id="MobiDB-lite"/>
    </source>
</evidence>
<dbReference type="InterPro" id="IPR001029">
    <property type="entry name" value="Flagellin_N"/>
</dbReference>
<comment type="similarity">
    <text evidence="1 4">Belongs to the bacterial flagellin family.</text>
</comment>
<proteinExistence type="inferred from homology"/>
<evidence type="ECO:0000256" key="1">
    <source>
        <dbReference type="ARBA" id="ARBA00005709"/>
    </source>
</evidence>
<keyword evidence="4" id="KW-0964">Secreted</keyword>
<dbReference type="AlphaFoldDB" id="A0A5D6WUU1"/>
<evidence type="ECO:0000259" key="6">
    <source>
        <dbReference type="Pfam" id="PF00669"/>
    </source>
</evidence>
<feature type="compositionally biased region" description="Polar residues" evidence="5">
    <location>
        <begin position="334"/>
        <end position="348"/>
    </location>
</feature>
<dbReference type="Proteomes" id="UP000322783">
    <property type="component" value="Unassembled WGS sequence"/>
</dbReference>
<feature type="domain" description="Flagellin N-terminal" evidence="6">
    <location>
        <begin position="3"/>
        <end position="138"/>
    </location>
</feature>
<dbReference type="SUPFAM" id="SSF64518">
    <property type="entry name" value="Phase 1 flagellin"/>
    <property type="match status" value="1"/>
</dbReference>
<dbReference type="PANTHER" id="PTHR42792">
    <property type="entry name" value="FLAGELLIN"/>
    <property type="match status" value="1"/>
</dbReference>
<reference evidence="8 9" key="1">
    <citation type="submission" date="2019-08" db="EMBL/GenBank/DDBJ databases">
        <title>Selenomonas sp. mPRGC5 and Selenomonas sp. mPRGC8 isolated from ruminal fluid of dairy goat (Capra hircus).</title>
        <authorList>
            <person name="Poothong S."/>
            <person name="Nuengjamnong C."/>
            <person name="Tanasupawat S."/>
        </authorList>
    </citation>
    <scope>NUCLEOTIDE SEQUENCE [LARGE SCALE GENOMIC DNA]</scope>
    <source>
        <strain evidence="9">mPRGC8</strain>
    </source>
</reference>
<dbReference type="GO" id="GO:0005198">
    <property type="term" value="F:structural molecule activity"/>
    <property type="evidence" value="ECO:0007669"/>
    <property type="project" value="UniProtKB-UniRule"/>
</dbReference>
<keyword evidence="3 4" id="KW-0975">Bacterial flagellum</keyword>
<evidence type="ECO:0000313" key="8">
    <source>
        <dbReference type="EMBL" id="TYZ31002.1"/>
    </source>
</evidence>
<gene>
    <name evidence="8" type="ORF">FZ041_00315</name>
</gene>
<dbReference type="InterPro" id="IPR046358">
    <property type="entry name" value="Flagellin_C"/>
</dbReference>
<evidence type="ECO:0000256" key="4">
    <source>
        <dbReference type="RuleBase" id="RU362073"/>
    </source>
</evidence>
<dbReference type="GO" id="GO:0009288">
    <property type="term" value="C:bacterial-type flagellum"/>
    <property type="evidence" value="ECO:0007669"/>
    <property type="project" value="UniProtKB-SubCell"/>
</dbReference>
<organism evidence="8 9">
    <name type="scientific">Selenomonas caprae</name>
    <dbReference type="NCBI Taxonomy" id="2606905"/>
    <lineage>
        <taxon>Bacteria</taxon>
        <taxon>Bacillati</taxon>
        <taxon>Bacillota</taxon>
        <taxon>Negativicutes</taxon>
        <taxon>Selenomonadales</taxon>
        <taxon>Selenomonadaceae</taxon>
        <taxon>Selenomonas</taxon>
    </lineage>
</organism>